<feature type="region of interest" description="Disordered" evidence="1">
    <location>
        <begin position="1"/>
        <end position="43"/>
    </location>
</feature>
<proteinExistence type="predicted"/>
<organism evidence="2 3">
    <name type="scientific">Macrostomum lignano</name>
    <dbReference type="NCBI Taxonomy" id="282301"/>
    <lineage>
        <taxon>Eukaryota</taxon>
        <taxon>Metazoa</taxon>
        <taxon>Spiralia</taxon>
        <taxon>Lophotrochozoa</taxon>
        <taxon>Platyhelminthes</taxon>
        <taxon>Rhabditophora</taxon>
        <taxon>Macrostomorpha</taxon>
        <taxon>Macrostomida</taxon>
        <taxon>Macrostomidae</taxon>
        <taxon>Macrostomum</taxon>
    </lineage>
</organism>
<keyword evidence="3" id="KW-1185">Reference proteome</keyword>
<dbReference type="AlphaFoldDB" id="A0A267F4R5"/>
<dbReference type="Proteomes" id="UP000215902">
    <property type="component" value="Unassembled WGS sequence"/>
</dbReference>
<comment type="caution">
    <text evidence="2">The sequence shown here is derived from an EMBL/GenBank/DDBJ whole genome shotgun (WGS) entry which is preliminary data.</text>
</comment>
<accession>A0A267F4R5</accession>
<sequence>MLLFNNCSSGRASSRSPPRRQKREQRATQTEEAPPPSRPTAAVPPVQIAADSGAGASSNGASNLLLNSAAAQPLSSTAAVPVTLPSTLERQWLAESFESLFRRARDLKQRVDAAIRGRRPTTGNLAGNSSTTAASAGADVDSNAKRHFLLASVLFLAGCWAVEERRSPGSDNGSTKRTYHEISQFIRHFIRVFHERHGGSPVSNSTSNSGSGSVAVGDSSVAVGRSFRDLCNPPQILQNFYYSNFSPSISTQTGARRQQLCFQSRPIAQRSAESVHRAPAASVPSRRDLAAHDSPASENAPGHSAAANFRRGSHSAVRCVS</sequence>
<name>A0A267F4R5_9PLAT</name>
<feature type="region of interest" description="Disordered" evidence="1">
    <location>
        <begin position="271"/>
        <end position="321"/>
    </location>
</feature>
<evidence type="ECO:0000256" key="1">
    <source>
        <dbReference type="SAM" id="MobiDB-lite"/>
    </source>
</evidence>
<evidence type="ECO:0000313" key="3">
    <source>
        <dbReference type="Proteomes" id="UP000215902"/>
    </source>
</evidence>
<protein>
    <submittedName>
        <fullName evidence="2">Uncharacterized protein</fullName>
    </submittedName>
</protein>
<evidence type="ECO:0000313" key="2">
    <source>
        <dbReference type="EMBL" id="PAA68765.1"/>
    </source>
</evidence>
<reference evidence="2 3" key="1">
    <citation type="submission" date="2017-06" db="EMBL/GenBank/DDBJ databases">
        <title>A platform for efficient transgenesis in Macrostomum lignano, a flatworm model organism for stem cell research.</title>
        <authorList>
            <person name="Berezikov E."/>
        </authorList>
    </citation>
    <scope>NUCLEOTIDE SEQUENCE [LARGE SCALE GENOMIC DNA]</scope>
    <source>
        <strain evidence="2">DV1</strain>
        <tissue evidence="2">Whole organism</tissue>
    </source>
</reference>
<dbReference type="EMBL" id="NIVC01001372">
    <property type="protein sequence ID" value="PAA68765.1"/>
    <property type="molecule type" value="Genomic_DNA"/>
</dbReference>